<feature type="non-terminal residue" evidence="2">
    <location>
        <position position="193"/>
    </location>
</feature>
<organism evidence="2 3">
    <name type="scientific">Pristionchus fissidentatus</name>
    <dbReference type="NCBI Taxonomy" id="1538716"/>
    <lineage>
        <taxon>Eukaryota</taxon>
        <taxon>Metazoa</taxon>
        <taxon>Ecdysozoa</taxon>
        <taxon>Nematoda</taxon>
        <taxon>Chromadorea</taxon>
        <taxon>Rhabditida</taxon>
        <taxon>Rhabditina</taxon>
        <taxon>Diplogasteromorpha</taxon>
        <taxon>Diplogasteroidea</taxon>
        <taxon>Neodiplogasteridae</taxon>
        <taxon>Pristionchus</taxon>
    </lineage>
</organism>
<comment type="caution">
    <text evidence="2">The sequence shown here is derived from an EMBL/GenBank/DDBJ whole genome shotgun (WGS) entry which is preliminary data.</text>
</comment>
<accession>A0AAV5WDU6</accession>
<proteinExistence type="predicted"/>
<reference evidence="2" key="1">
    <citation type="submission" date="2023-10" db="EMBL/GenBank/DDBJ databases">
        <title>Genome assembly of Pristionchus species.</title>
        <authorList>
            <person name="Yoshida K."/>
            <person name="Sommer R.J."/>
        </authorList>
    </citation>
    <scope>NUCLEOTIDE SEQUENCE</scope>
    <source>
        <strain evidence="2">RS5133</strain>
    </source>
</reference>
<keyword evidence="3" id="KW-1185">Reference proteome</keyword>
<feature type="domain" description="F-box" evidence="1">
    <location>
        <begin position="4"/>
        <end position="41"/>
    </location>
</feature>
<dbReference type="CDD" id="cd09917">
    <property type="entry name" value="F-box_SF"/>
    <property type="match status" value="1"/>
</dbReference>
<dbReference type="InterPro" id="IPR036047">
    <property type="entry name" value="F-box-like_dom_sf"/>
</dbReference>
<sequence>YNTKGGMDAQPIEVVEHVLKYLTINDKLNLSATSKRYQSIVVPRIVCRAKSVDLRKIGSNIHFSVCLDDEDSSRKFNNFHDTKTRRYTTRKTENKFFFRIDCSDGKMEQLRLFERAEVASLNIQRDFPLYFEEENVKWMTSLLSGCSIKNMSLVFDRTTLDNLHLLPSFIAAFRCTSIEFLLESASGIKMGTP</sequence>
<name>A0AAV5WDU6_9BILA</name>
<dbReference type="AlphaFoldDB" id="A0AAV5WDU6"/>
<dbReference type="PROSITE" id="PS50181">
    <property type="entry name" value="FBOX"/>
    <property type="match status" value="1"/>
</dbReference>
<dbReference type="EMBL" id="BTSY01000005">
    <property type="protein sequence ID" value="GMT30451.1"/>
    <property type="molecule type" value="Genomic_DNA"/>
</dbReference>
<feature type="non-terminal residue" evidence="2">
    <location>
        <position position="1"/>
    </location>
</feature>
<dbReference type="SUPFAM" id="SSF81383">
    <property type="entry name" value="F-box domain"/>
    <property type="match status" value="1"/>
</dbReference>
<evidence type="ECO:0000259" key="1">
    <source>
        <dbReference type="PROSITE" id="PS50181"/>
    </source>
</evidence>
<dbReference type="InterPro" id="IPR001810">
    <property type="entry name" value="F-box_dom"/>
</dbReference>
<protein>
    <recommendedName>
        <fullName evidence="1">F-box domain-containing protein</fullName>
    </recommendedName>
</protein>
<evidence type="ECO:0000313" key="3">
    <source>
        <dbReference type="Proteomes" id="UP001432322"/>
    </source>
</evidence>
<dbReference type="Proteomes" id="UP001432322">
    <property type="component" value="Unassembled WGS sequence"/>
</dbReference>
<gene>
    <name evidence="2" type="ORF">PFISCL1PPCAC_21748</name>
</gene>
<evidence type="ECO:0000313" key="2">
    <source>
        <dbReference type="EMBL" id="GMT30451.1"/>
    </source>
</evidence>
<dbReference type="Pfam" id="PF00646">
    <property type="entry name" value="F-box"/>
    <property type="match status" value="1"/>
</dbReference>